<dbReference type="InterPro" id="IPR000086">
    <property type="entry name" value="NUDIX_hydrolase_dom"/>
</dbReference>
<evidence type="ECO:0000259" key="5">
    <source>
        <dbReference type="PROSITE" id="PS51462"/>
    </source>
</evidence>
<dbReference type="EMBL" id="CP036402">
    <property type="protein sequence ID" value="QBI21222.1"/>
    <property type="molecule type" value="Genomic_DNA"/>
</dbReference>
<protein>
    <submittedName>
        <fullName evidence="6">NUDIX domain-containing protein</fullName>
    </submittedName>
</protein>
<evidence type="ECO:0000313" key="7">
    <source>
        <dbReference type="Proteomes" id="UP000291469"/>
    </source>
</evidence>
<feature type="domain" description="Nudix hydrolase" evidence="5">
    <location>
        <begin position="64"/>
        <end position="194"/>
    </location>
</feature>
<keyword evidence="7" id="KW-1185">Reference proteome</keyword>
<dbReference type="PROSITE" id="PS00893">
    <property type="entry name" value="NUDIX_BOX"/>
    <property type="match status" value="1"/>
</dbReference>
<keyword evidence="2 3" id="KW-0378">Hydrolase</keyword>
<reference evidence="6 7" key="1">
    <citation type="submission" date="2019-01" db="EMBL/GenBank/DDBJ databases">
        <title>Egibacter rhizosphaerae EGI 80759T.</title>
        <authorList>
            <person name="Chen D.-D."/>
            <person name="Tian Y."/>
            <person name="Jiao J.-Y."/>
            <person name="Zhang X.-T."/>
            <person name="Zhang Y.-G."/>
            <person name="Zhang Y."/>
            <person name="Xiao M."/>
            <person name="Shu W.-S."/>
            <person name="Li W.-J."/>
        </authorList>
    </citation>
    <scope>NUCLEOTIDE SEQUENCE [LARGE SCALE GENOMIC DNA]</scope>
    <source>
        <strain evidence="6 7">EGI 80759</strain>
    </source>
</reference>
<dbReference type="SUPFAM" id="SSF55811">
    <property type="entry name" value="Nudix"/>
    <property type="match status" value="1"/>
</dbReference>
<dbReference type="Proteomes" id="UP000291469">
    <property type="component" value="Chromosome"/>
</dbReference>
<sequence length="195" mass="21204">MCPARYRKGPVVGPLPGGKSDPPGSAPTGYAPWPIGQDPLPCSTRYHRGEARLVPEPTHNDPPRPEVAVGGVAIDRQRLLLVQRGRGVATGRWSLPGGRLDPGESLAQGVARELHEETGLAVRVLGLCGLAERRGPSYHYVILNHWVVAEEPDAAAAGDDADAVEWVDRAGLERYELVPRLREFLRSHAVLDRLR</sequence>
<comment type="similarity">
    <text evidence="1 3">Belongs to the Nudix hydrolase family.</text>
</comment>
<evidence type="ECO:0000256" key="2">
    <source>
        <dbReference type="ARBA" id="ARBA00022801"/>
    </source>
</evidence>
<dbReference type="PANTHER" id="PTHR43736:SF1">
    <property type="entry name" value="DIHYDRONEOPTERIN TRIPHOSPHATE DIPHOSPHATASE"/>
    <property type="match status" value="1"/>
</dbReference>
<evidence type="ECO:0000256" key="3">
    <source>
        <dbReference type="RuleBase" id="RU003476"/>
    </source>
</evidence>
<dbReference type="InterPro" id="IPR020084">
    <property type="entry name" value="NUDIX_hydrolase_CS"/>
</dbReference>
<dbReference type="OrthoDB" id="9804442at2"/>
<dbReference type="PRINTS" id="PR00502">
    <property type="entry name" value="NUDIXFAMILY"/>
</dbReference>
<feature type="region of interest" description="Disordered" evidence="4">
    <location>
        <begin position="1"/>
        <end position="44"/>
    </location>
</feature>
<organism evidence="6 7">
    <name type="scientific">Egibacter rhizosphaerae</name>
    <dbReference type="NCBI Taxonomy" id="1670831"/>
    <lineage>
        <taxon>Bacteria</taxon>
        <taxon>Bacillati</taxon>
        <taxon>Actinomycetota</taxon>
        <taxon>Nitriliruptoria</taxon>
        <taxon>Egibacterales</taxon>
        <taxon>Egibacteraceae</taxon>
        <taxon>Egibacter</taxon>
    </lineage>
</organism>
<dbReference type="Pfam" id="PF00293">
    <property type="entry name" value="NUDIX"/>
    <property type="match status" value="1"/>
</dbReference>
<gene>
    <name evidence="6" type="ORF">ER308_17705</name>
</gene>
<dbReference type="InterPro" id="IPR015797">
    <property type="entry name" value="NUDIX_hydrolase-like_dom_sf"/>
</dbReference>
<evidence type="ECO:0000256" key="4">
    <source>
        <dbReference type="SAM" id="MobiDB-lite"/>
    </source>
</evidence>
<dbReference type="GO" id="GO:0016787">
    <property type="term" value="F:hydrolase activity"/>
    <property type="evidence" value="ECO:0007669"/>
    <property type="project" value="UniProtKB-KW"/>
</dbReference>
<dbReference type="AlphaFoldDB" id="A0A411YJF0"/>
<dbReference type="PROSITE" id="PS51462">
    <property type="entry name" value="NUDIX"/>
    <property type="match status" value="1"/>
</dbReference>
<dbReference type="Gene3D" id="3.90.79.10">
    <property type="entry name" value="Nucleoside Triphosphate Pyrophosphohydrolase"/>
    <property type="match status" value="1"/>
</dbReference>
<name>A0A411YJF0_9ACTN</name>
<proteinExistence type="inferred from homology"/>
<feature type="compositionally biased region" description="Low complexity" evidence="4">
    <location>
        <begin position="9"/>
        <end position="18"/>
    </location>
</feature>
<evidence type="ECO:0000256" key="1">
    <source>
        <dbReference type="ARBA" id="ARBA00005582"/>
    </source>
</evidence>
<dbReference type="KEGG" id="erz:ER308_17705"/>
<accession>A0A411YJF0</accession>
<dbReference type="InterPro" id="IPR020476">
    <property type="entry name" value="Nudix_hydrolase"/>
</dbReference>
<dbReference type="PANTHER" id="PTHR43736">
    <property type="entry name" value="ADP-RIBOSE PYROPHOSPHATASE"/>
    <property type="match status" value="1"/>
</dbReference>
<evidence type="ECO:0000313" key="6">
    <source>
        <dbReference type="EMBL" id="QBI21222.1"/>
    </source>
</evidence>